<comment type="cofactor">
    <cofactor evidence="1 13">
        <name>heme</name>
        <dbReference type="ChEBI" id="CHEBI:30413"/>
    </cofactor>
</comment>
<dbReference type="GO" id="GO:0004497">
    <property type="term" value="F:monooxygenase activity"/>
    <property type="evidence" value="ECO:0007669"/>
    <property type="project" value="UniProtKB-KW"/>
</dbReference>
<protein>
    <recommendedName>
        <fullName evidence="17">Cytochrome P450</fullName>
    </recommendedName>
</protein>
<evidence type="ECO:0008006" key="17">
    <source>
        <dbReference type="Google" id="ProtNLM"/>
    </source>
</evidence>
<keyword evidence="5 13" id="KW-0349">Heme</keyword>
<reference evidence="15" key="1">
    <citation type="submission" date="2022-11" db="EMBL/GenBank/DDBJ databases">
        <title>Genome Sequence of Cubamyces cubensis.</title>
        <authorList>
            <person name="Buettner E."/>
        </authorList>
    </citation>
    <scope>NUCLEOTIDE SEQUENCE</scope>
    <source>
        <strain evidence="15">MPL-01</strain>
    </source>
</reference>
<keyword evidence="7 13" id="KW-0479">Metal-binding</keyword>
<evidence type="ECO:0000256" key="13">
    <source>
        <dbReference type="PIRSR" id="PIRSR602401-1"/>
    </source>
</evidence>
<gene>
    <name evidence="15" type="ORF">ONZ51_g7419</name>
</gene>
<evidence type="ECO:0000256" key="5">
    <source>
        <dbReference type="ARBA" id="ARBA00022617"/>
    </source>
</evidence>
<dbReference type="InterPro" id="IPR036396">
    <property type="entry name" value="Cyt_P450_sf"/>
</dbReference>
<dbReference type="PANTHER" id="PTHR46300:SF7">
    <property type="entry name" value="P450, PUTATIVE (EUROFUNG)-RELATED"/>
    <property type="match status" value="1"/>
</dbReference>
<dbReference type="GO" id="GO:0005506">
    <property type="term" value="F:iron ion binding"/>
    <property type="evidence" value="ECO:0007669"/>
    <property type="project" value="InterPro"/>
</dbReference>
<keyword evidence="9" id="KW-0560">Oxidoreductase</keyword>
<comment type="similarity">
    <text evidence="4">Belongs to the cytochrome P450 family.</text>
</comment>
<dbReference type="GO" id="GO:0020037">
    <property type="term" value="F:heme binding"/>
    <property type="evidence" value="ECO:0007669"/>
    <property type="project" value="InterPro"/>
</dbReference>
<dbReference type="GO" id="GO:0016020">
    <property type="term" value="C:membrane"/>
    <property type="evidence" value="ECO:0007669"/>
    <property type="project" value="UniProtKB-SubCell"/>
</dbReference>
<evidence type="ECO:0000256" key="14">
    <source>
        <dbReference type="SAM" id="Phobius"/>
    </source>
</evidence>
<evidence type="ECO:0000256" key="8">
    <source>
        <dbReference type="ARBA" id="ARBA00022989"/>
    </source>
</evidence>
<dbReference type="CDD" id="cd11065">
    <property type="entry name" value="CYP64-like"/>
    <property type="match status" value="1"/>
</dbReference>
<keyword evidence="11" id="KW-0503">Monooxygenase</keyword>
<evidence type="ECO:0000256" key="10">
    <source>
        <dbReference type="ARBA" id="ARBA00023004"/>
    </source>
</evidence>
<dbReference type="InterPro" id="IPR017972">
    <property type="entry name" value="Cyt_P450_CS"/>
</dbReference>
<dbReference type="InterPro" id="IPR050364">
    <property type="entry name" value="Cytochrome_P450_fung"/>
</dbReference>
<comment type="caution">
    <text evidence="15">The sequence shown here is derived from an EMBL/GenBank/DDBJ whole genome shotgun (WGS) entry which is preliminary data.</text>
</comment>
<evidence type="ECO:0000256" key="9">
    <source>
        <dbReference type="ARBA" id="ARBA00023002"/>
    </source>
</evidence>
<evidence type="ECO:0000256" key="12">
    <source>
        <dbReference type="ARBA" id="ARBA00023136"/>
    </source>
</evidence>
<dbReference type="GO" id="GO:0016705">
    <property type="term" value="F:oxidoreductase activity, acting on paired donors, with incorporation or reduction of molecular oxygen"/>
    <property type="evidence" value="ECO:0007669"/>
    <property type="project" value="InterPro"/>
</dbReference>
<evidence type="ECO:0000256" key="2">
    <source>
        <dbReference type="ARBA" id="ARBA00004167"/>
    </source>
</evidence>
<evidence type="ECO:0000256" key="4">
    <source>
        <dbReference type="ARBA" id="ARBA00010617"/>
    </source>
</evidence>
<keyword evidence="12 14" id="KW-0472">Membrane</keyword>
<comment type="pathway">
    <text evidence="3">Secondary metabolite biosynthesis.</text>
</comment>
<dbReference type="InterPro" id="IPR002401">
    <property type="entry name" value="Cyt_P450_E_grp-I"/>
</dbReference>
<feature type="binding site" description="axial binding residue" evidence="13">
    <location>
        <position position="487"/>
    </location>
    <ligand>
        <name>heme</name>
        <dbReference type="ChEBI" id="CHEBI:30413"/>
    </ligand>
    <ligandPart>
        <name>Fe</name>
        <dbReference type="ChEBI" id="CHEBI:18248"/>
    </ligandPart>
</feature>
<evidence type="ECO:0000256" key="3">
    <source>
        <dbReference type="ARBA" id="ARBA00005179"/>
    </source>
</evidence>
<accession>A0AAD7TQ62</accession>
<proteinExistence type="inferred from homology"/>
<dbReference type="Gene3D" id="1.10.630.10">
    <property type="entry name" value="Cytochrome P450"/>
    <property type="match status" value="2"/>
</dbReference>
<dbReference type="EMBL" id="JAPEVG010000198">
    <property type="protein sequence ID" value="KAJ8474118.1"/>
    <property type="molecule type" value="Genomic_DNA"/>
</dbReference>
<keyword evidence="6 14" id="KW-0812">Transmembrane</keyword>
<dbReference type="PRINTS" id="PR00463">
    <property type="entry name" value="EP450I"/>
</dbReference>
<keyword evidence="8 14" id="KW-1133">Transmembrane helix</keyword>
<name>A0AAD7TQ62_9APHY</name>
<dbReference type="SUPFAM" id="SSF48264">
    <property type="entry name" value="Cytochrome P450"/>
    <property type="match status" value="2"/>
</dbReference>
<evidence type="ECO:0000256" key="1">
    <source>
        <dbReference type="ARBA" id="ARBA00001971"/>
    </source>
</evidence>
<evidence type="ECO:0000256" key="7">
    <source>
        <dbReference type="ARBA" id="ARBA00022723"/>
    </source>
</evidence>
<comment type="subcellular location">
    <subcellularLocation>
        <location evidence="2">Membrane</location>
        <topology evidence="2">Single-pass membrane protein</topology>
    </subcellularLocation>
</comment>
<dbReference type="Pfam" id="PF00067">
    <property type="entry name" value="p450"/>
    <property type="match status" value="3"/>
</dbReference>
<evidence type="ECO:0000256" key="11">
    <source>
        <dbReference type="ARBA" id="ARBA00023033"/>
    </source>
</evidence>
<organism evidence="15 16">
    <name type="scientific">Trametes cubensis</name>
    <dbReference type="NCBI Taxonomy" id="1111947"/>
    <lineage>
        <taxon>Eukaryota</taxon>
        <taxon>Fungi</taxon>
        <taxon>Dikarya</taxon>
        <taxon>Basidiomycota</taxon>
        <taxon>Agaricomycotina</taxon>
        <taxon>Agaricomycetes</taxon>
        <taxon>Polyporales</taxon>
        <taxon>Polyporaceae</taxon>
        <taxon>Trametes</taxon>
    </lineage>
</organism>
<dbReference type="Proteomes" id="UP001215151">
    <property type="component" value="Unassembled WGS sequence"/>
</dbReference>
<feature type="transmembrane region" description="Helical" evidence="14">
    <location>
        <begin position="527"/>
        <end position="548"/>
    </location>
</feature>
<dbReference type="PROSITE" id="PS00086">
    <property type="entry name" value="CYTOCHROME_P450"/>
    <property type="match status" value="1"/>
</dbReference>
<sequence length="719" mass="80229">MELATLSDVQSSKFLNLRDTMASLALVVVTLSIVRFVSLRHLSRRSLSLSPSAPPGPPGLPLIGNVFDIPLERSWITYRELAKTYGDVIGVKALGQTLIVLNSLTATIDLLEKRSAIYSDRPVSVVSQLIGWTRNLAFKQYGNDWRAMRRLLWQHLQPGVVVKYQPVQRRGTTILLKHLSEDSSNLDEKIKSTYCKILLNVMYGLRFDHADIPCYIDVLSCLESAIAEAFLPGAFLVEFVPWLKYAPGWLPGAGWQQKVFKWRRLLDALVDGPYHAAREAMGHGDVDRSMLSEAAESIRREDDTNGVKDIGKLIKETASSAFHGNVHIYIGGMRSTDLYITGHNGIAGADALAATLHAFVCAMVLNPEVQALAQEELDRVVGCDRLPEHSDRPSLPYIEAILKETYRWYNPVPLGVAHRCTEDNVYREWTIPRGATIMFNIWSIFHDAHIFPKPDAFCPERYLKDGKLNTDILQPEILAFGMGRRTCPGKHFADDSLFISIASILHVFNITKALDAQGTPIPVKAEVASGFLSFLVGMGLTLFSNALSFSFGELSVRSLVAVFALIVITLCFVRPSGLPFIGNVFDIPQERPWVAYRDLAATYGDVIAVKALGQTLIVLNSLSATIDLLEKRSAMYSDRPVSVVSQMIGWTRNLAFKQYGDDWRAIRRMLWQHIQPGVVAKYQPVQHRGAVTLLKHLYKDSSNLDEQIKRSVASLVILQ</sequence>
<feature type="transmembrane region" description="Helical" evidence="14">
    <location>
        <begin position="20"/>
        <end position="38"/>
    </location>
</feature>
<feature type="transmembrane region" description="Helical" evidence="14">
    <location>
        <begin position="554"/>
        <end position="573"/>
    </location>
</feature>
<evidence type="ECO:0000313" key="16">
    <source>
        <dbReference type="Proteomes" id="UP001215151"/>
    </source>
</evidence>
<keyword evidence="10 13" id="KW-0408">Iron</keyword>
<dbReference type="PANTHER" id="PTHR46300">
    <property type="entry name" value="P450, PUTATIVE (EUROFUNG)-RELATED-RELATED"/>
    <property type="match status" value="1"/>
</dbReference>
<evidence type="ECO:0000313" key="15">
    <source>
        <dbReference type="EMBL" id="KAJ8474118.1"/>
    </source>
</evidence>
<dbReference type="AlphaFoldDB" id="A0AAD7TQ62"/>
<keyword evidence="16" id="KW-1185">Reference proteome</keyword>
<dbReference type="InterPro" id="IPR001128">
    <property type="entry name" value="Cyt_P450"/>
</dbReference>
<evidence type="ECO:0000256" key="6">
    <source>
        <dbReference type="ARBA" id="ARBA00022692"/>
    </source>
</evidence>